<dbReference type="EMBL" id="JANFQO010000065">
    <property type="protein sequence ID" value="MCQ4167740.1"/>
    <property type="molecule type" value="Genomic_DNA"/>
</dbReference>
<reference evidence="1" key="1">
    <citation type="submission" date="2022-07" db="EMBL/GenBank/DDBJ databases">
        <title>Tahibacter sp., a new gammaproteobacterium isolated from the silt sample collected at pig farm.</title>
        <authorList>
            <person name="Chen H."/>
        </authorList>
    </citation>
    <scope>NUCLEOTIDE SEQUENCE</scope>
    <source>
        <strain evidence="1">P2K</strain>
    </source>
</reference>
<comment type="caution">
    <text evidence="1">The sequence shown here is derived from an EMBL/GenBank/DDBJ whole genome shotgun (WGS) entry which is preliminary data.</text>
</comment>
<dbReference type="InterPro" id="IPR050708">
    <property type="entry name" value="T6SS_VgrG/RHS"/>
</dbReference>
<dbReference type="Gene3D" id="2.180.10.10">
    <property type="entry name" value="RHS repeat-associated core"/>
    <property type="match status" value="1"/>
</dbReference>
<dbReference type="NCBIfam" id="TIGR03696">
    <property type="entry name" value="Rhs_assc_core"/>
    <property type="match status" value="1"/>
</dbReference>
<gene>
    <name evidence="1" type="ORF">NM961_23815</name>
</gene>
<dbReference type="PANTHER" id="PTHR32305">
    <property type="match status" value="1"/>
</dbReference>
<name>A0ABT1QZL9_9GAMM</name>
<dbReference type="Proteomes" id="UP001165498">
    <property type="component" value="Unassembled WGS sequence"/>
</dbReference>
<dbReference type="InterPro" id="IPR022385">
    <property type="entry name" value="Rhs_assc_core"/>
</dbReference>
<dbReference type="RefSeq" id="WP_255916919.1">
    <property type="nucleotide sequence ID" value="NZ_JANFQO010000065.1"/>
</dbReference>
<evidence type="ECO:0000313" key="1">
    <source>
        <dbReference type="EMBL" id="MCQ4167740.1"/>
    </source>
</evidence>
<sequence>STTTTSYRYDANDRLLDETAVSNGMTRLTTHRYDLNGSLVETIAPDATTRYRYDGRNKLAQVERQVGSVLDITQYTYTHDGIRRSQIQKASTLDAKEVRYLIDPNQAYAQVIEERVGAPLAPGASVSGLSLKAAYTYGDDLLGQYALRDMQGNLLPNVGAPSGTPNPVAVASTFHYDGLGSTRLLTDAAGSPVDRYAYHAFGDRDEWASELAAGQNPATDYQYTGEQFDPNLGFYYLRARYMDPSSGRFTQQDNFSGFDADPISIHKYLYANANGANYLDPSGMATLIDATAANNVMGTLLSRAIGVMNTVHKVQSAVSTIQALAEALRVLTDPGMLANLNGYLRPAEFSGNLSPQGFERGLHALKANARKLVSSIVTYKINTFKHFLADSSSNIVFYLPTPGLAFKPGRSDLLPTPVRIPLANFGSRRLVLGVGGHRTRFFGIGFSKGKKLAAQDQLFRMDWAVAGGHTNGPRYWQDSGFEFHIPEGSIQ</sequence>
<organism evidence="1 2">
    <name type="scientific">Tahibacter harae</name>
    <dbReference type="NCBI Taxonomy" id="2963937"/>
    <lineage>
        <taxon>Bacteria</taxon>
        <taxon>Pseudomonadati</taxon>
        <taxon>Pseudomonadota</taxon>
        <taxon>Gammaproteobacteria</taxon>
        <taxon>Lysobacterales</taxon>
        <taxon>Rhodanobacteraceae</taxon>
        <taxon>Tahibacter</taxon>
    </lineage>
</organism>
<evidence type="ECO:0000313" key="2">
    <source>
        <dbReference type="Proteomes" id="UP001165498"/>
    </source>
</evidence>
<accession>A0ABT1QZL9</accession>
<protein>
    <submittedName>
        <fullName evidence="1">RHS repeat-associated core domain-containing protein</fullName>
    </submittedName>
</protein>
<feature type="non-terminal residue" evidence="1">
    <location>
        <position position="1"/>
    </location>
</feature>
<proteinExistence type="predicted"/>
<keyword evidence="2" id="KW-1185">Reference proteome</keyword>
<dbReference type="PANTHER" id="PTHR32305:SF15">
    <property type="entry name" value="PROTEIN RHSA-RELATED"/>
    <property type="match status" value="1"/>
</dbReference>